<dbReference type="Gene3D" id="3.90.850.10">
    <property type="entry name" value="Fumarylacetoacetase-like, C-terminal domain"/>
    <property type="match status" value="1"/>
</dbReference>
<protein>
    <submittedName>
        <fullName evidence="4">Fumarylacetoacetate (FAA) hydrolase family protein</fullName>
    </submittedName>
</protein>
<gene>
    <name evidence="4" type="ORF">Pan216_50410</name>
</gene>
<name>A0A518BAZ5_9BACT</name>
<dbReference type="InterPro" id="IPR051121">
    <property type="entry name" value="FAH"/>
</dbReference>
<dbReference type="SUPFAM" id="SSF56529">
    <property type="entry name" value="FAH"/>
    <property type="match status" value="1"/>
</dbReference>
<evidence type="ECO:0000259" key="3">
    <source>
        <dbReference type="Pfam" id="PF01557"/>
    </source>
</evidence>
<dbReference type="PANTHER" id="PTHR42796:SF7">
    <property type="entry name" value="2-DEHYDRO-3-DEOXY-D-ARABINONATE DEHYDRATASE"/>
    <property type="match status" value="1"/>
</dbReference>
<evidence type="ECO:0000313" key="4">
    <source>
        <dbReference type="EMBL" id="QDU64152.1"/>
    </source>
</evidence>
<dbReference type="PANTHER" id="PTHR42796">
    <property type="entry name" value="FUMARYLACETOACETATE HYDROLASE DOMAIN-CONTAINING PROTEIN 2A-RELATED"/>
    <property type="match status" value="1"/>
</dbReference>
<organism evidence="4 5">
    <name type="scientific">Kolteria novifilia</name>
    <dbReference type="NCBI Taxonomy" id="2527975"/>
    <lineage>
        <taxon>Bacteria</taxon>
        <taxon>Pseudomonadati</taxon>
        <taxon>Planctomycetota</taxon>
        <taxon>Planctomycetia</taxon>
        <taxon>Kolteriales</taxon>
        <taxon>Kolteriaceae</taxon>
        <taxon>Kolteria</taxon>
    </lineage>
</organism>
<evidence type="ECO:0000256" key="1">
    <source>
        <dbReference type="ARBA" id="ARBA00010211"/>
    </source>
</evidence>
<keyword evidence="5" id="KW-1185">Reference proteome</keyword>
<dbReference type="KEGG" id="knv:Pan216_50410"/>
<feature type="domain" description="Fumarylacetoacetase-like C-terminal" evidence="3">
    <location>
        <begin position="103"/>
        <end position="281"/>
    </location>
</feature>
<dbReference type="OrthoDB" id="9779415at2"/>
<evidence type="ECO:0000256" key="2">
    <source>
        <dbReference type="ARBA" id="ARBA00022723"/>
    </source>
</evidence>
<sequence length="283" mass="30525">MQLCRFRGPSNAARVGLIEGDHVQMLAEDAGTLSSILAKPDLTAFLKEASVSATTARPLGDTQLLAPIDDQEVWAAGVTYKRSQTARMEESEQAASFYDRVYSAERPEIFFKATPHRVVGPGQAVRVRQDTAWTVPEPELALVLSPKLEIVGYTVGNDMSARDIEGENPLYLPQAKMYSQCAALGPVITLVDQMPNIADTSIVLEIKRDGAEAFRGETSTSQINRSLEGLVDWLGRDNSFPNGAFLMTGTGIVPPDDFSLCPGDEVLITIDGIGTLANPVVQG</sequence>
<reference evidence="4 5" key="1">
    <citation type="submission" date="2019-02" db="EMBL/GenBank/DDBJ databases">
        <title>Deep-cultivation of Planctomycetes and their phenomic and genomic characterization uncovers novel biology.</title>
        <authorList>
            <person name="Wiegand S."/>
            <person name="Jogler M."/>
            <person name="Boedeker C."/>
            <person name="Pinto D."/>
            <person name="Vollmers J."/>
            <person name="Rivas-Marin E."/>
            <person name="Kohn T."/>
            <person name="Peeters S.H."/>
            <person name="Heuer A."/>
            <person name="Rast P."/>
            <person name="Oberbeckmann S."/>
            <person name="Bunk B."/>
            <person name="Jeske O."/>
            <person name="Meyerdierks A."/>
            <person name="Storesund J.E."/>
            <person name="Kallscheuer N."/>
            <person name="Luecker S."/>
            <person name="Lage O.M."/>
            <person name="Pohl T."/>
            <person name="Merkel B.J."/>
            <person name="Hornburger P."/>
            <person name="Mueller R.-W."/>
            <person name="Bruemmer F."/>
            <person name="Labrenz M."/>
            <person name="Spormann A.M."/>
            <person name="Op den Camp H."/>
            <person name="Overmann J."/>
            <person name="Amann R."/>
            <person name="Jetten M.S.M."/>
            <person name="Mascher T."/>
            <person name="Medema M.H."/>
            <person name="Devos D.P."/>
            <person name="Kaster A.-K."/>
            <person name="Ovreas L."/>
            <person name="Rohde M."/>
            <person name="Galperin M.Y."/>
            <person name="Jogler C."/>
        </authorList>
    </citation>
    <scope>NUCLEOTIDE SEQUENCE [LARGE SCALE GENOMIC DNA]</scope>
    <source>
        <strain evidence="4 5">Pan216</strain>
    </source>
</reference>
<dbReference type="InterPro" id="IPR036663">
    <property type="entry name" value="Fumarylacetoacetase_C_sf"/>
</dbReference>
<dbReference type="Pfam" id="PF01557">
    <property type="entry name" value="FAA_hydrolase"/>
    <property type="match status" value="1"/>
</dbReference>
<dbReference type="GO" id="GO:0044281">
    <property type="term" value="P:small molecule metabolic process"/>
    <property type="evidence" value="ECO:0007669"/>
    <property type="project" value="UniProtKB-ARBA"/>
</dbReference>
<dbReference type="GO" id="GO:0046872">
    <property type="term" value="F:metal ion binding"/>
    <property type="evidence" value="ECO:0007669"/>
    <property type="project" value="UniProtKB-KW"/>
</dbReference>
<dbReference type="RefSeq" id="WP_145262151.1">
    <property type="nucleotide sequence ID" value="NZ_CP036279.1"/>
</dbReference>
<dbReference type="AlphaFoldDB" id="A0A518BAZ5"/>
<dbReference type="GO" id="GO:0016787">
    <property type="term" value="F:hydrolase activity"/>
    <property type="evidence" value="ECO:0007669"/>
    <property type="project" value="UniProtKB-KW"/>
</dbReference>
<keyword evidence="4" id="KW-0378">Hydrolase</keyword>
<dbReference type="InterPro" id="IPR011234">
    <property type="entry name" value="Fumarylacetoacetase-like_C"/>
</dbReference>
<comment type="similarity">
    <text evidence="1">Belongs to the FAH family.</text>
</comment>
<dbReference type="Proteomes" id="UP000317093">
    <property type="component" value="Chromosome"/>
</dbReference>
<keyword evidence="2" id="KW-0479">Metal-binding</keyword>
<proteinExistence type="inferred from homology"/>
<evidence type="ECO:0000313" key="5">
    <source>
        <dbReference type="Proteomes" id="UP000317093"/>
    </source>
</evidence>
<dbReference type="EMBL" id="CP036279">
    <property type="protein sequence ID" value="QDU64152.1"/>
    <property type="molecule type" value="Genomic_DNA"/>
</dbReference>
<accession>A0A518BAZ5</accession>